<gene>
    <name evidence="2" type="ORF">LKD81_15850</name>
</gene>
<dbReference type="SUPFAM" id="SSF89550">
    <property type="entry name" value="PHP domain-like"/>
    <property type="match status" value="1"/>
</dbReference>
<dbReference type="GO" id="GO:0035312">
    <property type="term" value="F:5'-3' DNA exonuclease activity"/>
    <property type="evidence" value="ECO:0007669"/>
    <property type="project" value="TreeGrafter"/>
</dbReference>
<keyword evidence="3" id="KW-1185">Reference proteome</keyword>
<dbReference type="InterPro" id="IPR052018">
    <property type="entry name" value="PHP_domain"/>
</dbReference>
<accession>A0AAE3EDH9</accession>
<protein>
    <submittedName>
        <fullName evidence="2">PHP domain-containing protein</fullName>
    </submittedName>
</protein>
<dbReference type="PANTHER" id="PTHR42924">
    <property type="entry name" value="EXONUCLEASE"/>
    <property type="match status" value="1"/>
</dbReference>
<evidence type="ECO:0000259" key="1">
    <source>
        <dbReference type="SMART" id="SM00481"/>
    </source>
</evidence>
<dbReference type="AlphaFoldDB" id="A0AAE3EDH9"/>
<dbReference type="Pfam" id="PF02811">
    <property type="entry name" value="PHP"/>
    <property type="match status" value="1"/>
</dbReference>
<dbReference type="Proteomes" id="UP001198182">
    <property type="component" value="Unassembled WGS sequence"/>
</dbReference>
<dbReference type="GO" id="GO:0004534">
    <property type="term" value="F:5'-3' RNA exonuclease activity"/>
    <property type="evidence" value="ECO:0007669"/>
    <property type="project" value="TreeGrafter"/>
</dbReference>
<evidence type="ECO:0000313" key="3">
    <source>
        <dbReference type="Proteomes" id="UP001198182"/>
    </source>
</evidence>
<dbReference type="PANTHER" id="PTHR42924:SF3">
    <property type="entry name" value="POLYMERASE_HISTIDINOL PHOSPHATASE N-TERMINAL DOMAIN-CONTAINING PROTEIN"/>
    <property type="match status" value="1"/>
</dbReference>
<dbReference type="SMART" id="SM00481">
    <property type="entry name" value="POLIIIAc"/>
    <property type="match status" value="1"/>
</dbReference>
<feature type="domain" description="Polymerase/histidinol phosphatase N-terminal" evidence="1">
    <location>
        <begin position="11"/>
        <end position="76"/>
    </location>
</feature>
<dbReference type="RefSeq" id="WP_308454849.1">
    <property type="nucleotide sequence ID" value="NZ_JAJEQR010000068.1"/>
</dbReference>
<comment type="caution">
    <text evidence="2">The sequence shown here is derived from an EMBL/GenBank/DDBJ whole genome shotgun (WGS) entry which is preliminary data.</text>
</comment>
<reference evidence="2" key="1">
    <citation type="submission" date="2021-10" db="EMBL/GenBank/DDBJ databases">
        <title>Anaerobic single-cell dispensing facilitates the cultivation of human gut bacteria.</title>
        <authorList>
            <person name="Afrizal A."/>
        </authorList>
    </citation>
    <scope>NUCLEOTIDE SEQUENCE</scope>
    <source>
        <strain evidence="2">CLA-AA-H215</strain>
    </source>
</reference>
<sequence>MKSEKQKREGIDLHLHTTLSDGKNTPEEVIRLAYEQGFRLIALSDHNTFAITQKIRIGEGEALMEVIPACEFSCSYYVPSMKENREIHVVGLFPGADGVDLEDFRELFAPIQEGKLLYIAAILKQLEELGIHVTMQEVMETRRKSSFIGRHQVADVMIQKGYVDTWEQAFDNYIGNFSPYYVPATRYVNYGEFRKVIQTILDCYGFPILAHPFGYGITKEEIEKLIRDFAQIVQGRGGLEVYYEIYLNQPEKMTFLKEMQEKYQLLPSASSDRHRTDEPFASGGTYPLYQAMLGRCHLFRK</sequence>
<organism evidence="2 3">
    <name type="scientific">Hominifimenecus microfluidus</name>
    <dbReference type="NCBI Taxonomy" id="2885348"/>
    <lineage>
        <taxon>Bacteria</taxon>
        <taxon>Bacillati</taxon>
        <taxon>Bacillota</taxon>
        <taxon>Clostridia</taxon>
        <taxon>Lachnospirales</taxon>
        <taxon>Lachnospiraceae</taxon>
        <taxon>Hominifimenecus</taxon>
    </lineage>
</organism>
<name>A0AAE3EDH9_9FIRM</name>
<dbReference type="EMBL" id="JAJEQR010000068">
    <property type="protein sequence ID" value="MCC2232443.1"/>
    <property type="molecule type" value="Genomic_DNA"/>
</dbReference>
<dbReference type="InterPro" id="IPR003141">
    <property type="entry name" value="Pol/His_phosphatase_N"/>
</dbReference>
<dbReference type="Gene3D" id="1.10.150.650">
    <property type="match status" value="1"/>
</dbReference>
<dbReference type="Gene3D" id="3.20.20.140">
    <property type="entry name" value="Metal-dependent hydrolases"/>
    <property type="match status" value="1"/>
</dbReference>
<dbReference type="InterPro" id="IPR004013">
    <property type="entry name" value="PHP_dom"/>
</dbReference>
<dbReference type="InterPro" id="IPR016195">
    <property type="entry name" value="Pol/histidinol_Pase-like"/>
</dbReference>
<evidence type="ECO:0000313" key="2">
    <source>
        <dbReference type="EMBL" id="MCC2232443.1"/>
    </source>
</evidence>
<proteinExistence type="predicted"/>